<evidence type="ECO:0000259" key="5">
    <source>
        <dbReference type="PROSITE" id="PS50931"/>
    </source>
</evidence>
<organism evidence="6 7">
    <name type="scientific">Hominibacterium faecale</name>
    <dbReference type="NCBI Taxonomy" id="2839743"/>
    <lineage>
        <taxon>Bacteria</taxon>
        <taxon>Bacillati</taxon>
        <taxon>Bacillota</taxon>
        <taxon>Clostridia</taxon>
        <taxon>Peptostreptococcales</taxon>
        <taxon>Anaerovoracaceae</taxon>
        <taxon>Hominibacterium</taxon>
    </lineage>
</organism>
<comment type="similarity">
    <text evidence="1">Belongs to the LysR transcriptional regulatory family.</text>
</comment>
<dbReference type="AlphaFoldDB" id="A0A9J6QSY5"/>
<dbReference type="InterPro" id="IPR036390">
    <property type="entry name" value="WH_DNA-bd_sf"/>
</dbReference>
<dbReference type="GO" id="GO:0003700">
    <property type="term" value="F:DNA-binding transcription factor activity"/>
    <property type="evidence" value="ECO:0007669"/>
    <property type="project" value="InterPro"/>
</dbReference>
<name>A0A9J6QSY5_9FIRM</name>
<dbReference type="SUPFAM" id="SSF46785">
    <property type="entry name" value="Winged helix' DNA-binding domain"/>
    <property type="match status" value="1"/>
</dbReference>
<dbReference type="Gene3D" id="1.10.10.10">
    <property type="entry name" value="Winged helix-like DNA-binding domain superfamily/Winged helix DNA-binding domain"/>
    <property type="match status" value="1"/>
</dbReference>
<keyword evidence="7" id="KW-1185">Reference proteome</keyword>
<proteinExistence type="inferred from homology"/>
<evidence type="ECO:0000256" key="3">
    <source>
        <dbReference type="ARBA" id="ARBA00023125"/>
    </source>
</evidence>
<dbReference type="InterPro" id="IPR050950">
    <property type="entry name" value="HTH-type_LysR_regulators"/>
</dbReference>
<dbReference type="SUPFAM" id="SSF53850">
    <property type="entry name" value="Periplasmic binding protein-like II"/>
    <property type="match status" value="1"/>
</dbReference>
<keyword evidence="3" id="KW-0238">DNA-binding</keyword>
<gene>
    <name evidence="6" type="ORF">OBO34_09665</name>
</gene>
<dbReference type="GO" id="GO:0003677">
    <property type="term" value="F:DNA binding"/>
    <property type="evidence" value="ECO:0007669"/>
    <property type="project" value="UniProtKB-KW"/>
</dbReference>
<dbReference type="RefSeq" id="WP_148396256.1">
    <property type="nucleotide sequence ID" value="NZ_JAJAGH010000007.1"/>
</dbReference>
<keyword evidence="4" id="KW-0804">Transcription</keyword>
<evidence type="ECO:0000313" key="6">
    <source>
        <dbReference type="EMBL" id="MCU7378620.1"/>
    </source>
</evidence>
<dbReference type="PANTHER" id="PTHR30419">
    <property type="entry name" value="HTH-TYPE TRANSCRIPTIONAL REGULATOR YBHD"/>
    <property type="match status" value="1"/>
</dbReference>
<dbReference type="CDD" id="cd05466">
    <property type="entry name" value="PBP2_LTTR_substrate"/>
    <property type="match status" value="1"/>
</dbReference>
<evidence type="ECO:0000313" key="7">
    <source>
        <dbReference type="Proteomes" id="UP001065549"/>
    </source>
</evidence>
<feature type="domain" description="HTH lysR-type" evidence="5">
    <location>
        <begin position="1"/>
        <end position="58"/>
    </location>
</feature>
<sequence>MDTKKLAVFQEAIKNGSLKKTAEKLNYTQSGLIYMMNSLEDEFGIHLLNRTTKGIELTQEGILLEPYIKKIVDCEEELTKVIADIHKEGTKKIRIGAYPIYACHYLPTIMKSFLVDNPENEITIRVATADNLSKMLEEDEVDLAVGEKGLIKNTDWIFLMKYEIYAALPQTIKLADDVEAVTYDLLKDYPLLFSSYNKVSEHVEEMLGKGKEKPYKINVASEDGSALLSMVEEGLGIAFLSSLYLRECPDTVRMLPLDPHITRELGVILKPEKKKSVQIKKFIEYLQKQQY</sequence>
<dbReference type="InterPro" id="IPR036388">
    <property type="entry name" value="WH-like_DNA-bd_sf"/>
</dbReference>
<comment type="caution">
    <text evidence="6">The sequence shown here is derived from an EMBL/GenBank/DDBJ whole genome shotgun (WGS) entry which is preliminary data.</text>
</comment>
<reference evidence="6" key="1">
    <citation type="submission" date="2022-09" db="EMBL/GenBank/DDBJ databases">
        <title>Culturomic study of gut microbiota in children with autism spectrum disorder.</title>
        <authorList>
            <person name="Efimov B.A."/>
            <person name="Chaplin A.V."/>
            <person name="Sokolova S.R."/>
            <person name="Pikina A.P."/>
            <person name="Korzhanova M."/>
            <person name="Belova V."/>
            <person name="Korostin D."/>
        </authorList>
    </citation>
    <scope>NUCLEOTIDE SEQUENCE</scope>
    <source>
        <strain evidence="6">ASD5510</strain>
    </source>
</reference>
<dbReference type="PROSITE" id="PS50931">
    <property type="entry name" value="HTH_LYSR"/>
    <property type="match status" value="1"/>
</dbReference>
<dbReference type="EMBL" id="JAOSHN010000003">
    <property type="protein sequence ID" value="MCU7378620.1"/>
    <property type="molecule type" value="Genomic_DNA"/>
</dbReference>
<dbReference type="PANTHER" id="PTHR30419:SF8">
    <property type="entry name" value="NITROGEN ASSIMILATION TRANSCRIPTIONAL ACTIVATOR-RELATED"/>
    <property type="match status" value="1"/>
</dbReference>
<accession>A0A9J6QSY5</accession>
<dbReference type="Gene3D" id="3.40.190.10">
    <property type="entry name" value="Periplasmic binding protein-like II"/>
    <property type="match status" value="2"/>
</dbReference>
<dbReference type="Pfam" id="PF00126">
    <property type="entry name" value="HTH_1"/>
    <property type="match status" value="1"/>
</dbReference>
<evidence type="ECO:0000256" key="4">
    <source>
        <dbReference type="ARBA" id="ARBA00023163"/>
    </source>
</evidence>
<protein>
    <submittedName>
        <fullName evidence="6">LysR family transcriptional regulator</fullName>
    </submittedName>
</protein>
<dbReference type="InterPro" id="IPR000847">
    <property type="entry name" value="LysR_HTH_N"/>
</dbReference>
<keyword evidence="2" id="KW-0805">Transcription regulation</keyword>
<dbReference type="InterPro" id="IPR005119">
    <property type="entry name" value="LysR_subst-bd"/>
</dbReference>
<dbReference type="Pfam" id="PF03466">
    <property type="entry name" value="LysR_substrate"/>
    <property type="match status" value="1"/>
</dbReference>
<evidence type="ECO:0000256" key="1">
    <source>
        <dbReference type="ARBA" id="ARBA00009437"/>
    </source>
</evidence>
<dbReference type="GO" id="GO:0005829">
    <property type="term" value="C:cytosol"/>
    <property type="evidence" value="ECO:0007669"/>
    <property type="project" value="TreeGrafter"/>
</dbReference>
<evidence type="ECO:0000256" key="2">
    <source>
        <dbReference type="ARBA" id="ARBA00023015"/>
    </source>
</evidence>
<dbReference type="Proteomes" id="UP001065549">
    <property type="component" value="Unassembled WGS sequence"/>
</dbReference>